<feature type="compositionally biased region" description="Acidic residues" evidence="1">
    <location>
        <begin position="54"/>
        <end position="65"/>
    </location>
</feature>
<gene>
    <name evidence="2" type="ORF">RND81_10G177900</name>
</gene>
<accession>A0AAW1I443</accession>
<sequence length="126" mass="13489">MGARLKQVDPGSKDYPSSPPGVGIVFRIEDDDVNDDEFDQNEEAGDDASSGGTDPDDDPDGDDPNDYQAFDLPMCVLRYVITQAMQFVPMPANALHVYPETFADWNGLAYAAAISGVSCSGQSYGS</sequence>
<evidence type="ECO:0000313" key="3">
    <source>
        <dbReference type="Proteomes" id="UP001443914"/>
    </source>
</evidence>
<organism evidence="2 3">
    <name type="scientific">Saponaria officinalis</name>
    <name type="common">Common soapwort</name>
    <name type="synonym">Lychnis saponaria</name>
    <dbReference type="NCBI Taxonomy" id="3572"/>
    <lineage>
        <taxon>Eukaryota</taxon>
        <taxon>Viridiplantae</taxon>
        <taxon>Streptophyta</taxon>
        <taxon>Embryophyta</taxon>
        <taxon>Tracheophyta</taxon>
        <taxon>Spermatophyta</taxon>
        <taxon>Magnoliopsida</taxon>
        <taxon>eudicotyledons</taxon>
        <taxon>Gunneridae</taxon>
        <taxon>Pentapetalae</taxon>
        <taxon>Caryophyllales</taxon>
        <taxon>Caryophyllaceae</taxon>
        <taxon>Caryophylleae</taxon>
        <taxon>Saponaria</taxon>
    </lineage>
</organism>
<keyword evidence="3" id="KW-1185">Reference proteome</keyword>
<name>A0AAW1I443_SAPOF</name>
<feature type="compositionally biased region" description="Acidic residues" evidence="1">
    <location>
        <begin position="29"/>
        <end position="46"/>
    </location>
</feature>
<dbReference type="AlphaFoldDB" id="A0AAW1I443"/>
<feature type="region of interest" description="Disordered" evidence="1">
    <location>
        <begin position="1"/>
        <end position="69"/>
    </location>
</feature>
<proteinExistence type="predicted"/>
<evidence type="ECO:0000313" key="2">
    <source>
        <dbReference type="EMBL" id="KAK9683960.1"/>
    </source>
</evidence>
<evidence type="ECO:0000256" key="1">
    <source>
        <dbReference type="SAM" id="MobiDB-lite"/>
    </source>
</evidence>
<protein>
    <submittedName>
        <fullName evidence="2">Uncharacterized protein</fullName>
    </submittedName>
</protein>
<comment type="caution">
    <text evidence="2">The sequence shown here is derived from an EMBL/GenBank/DDBJ whole genome shotgun (WGS) entry which is preliminary data.</text>
</comment>
<reference evidence="2" key="1">
    <citation type="submission" date="2024-03" db="EMBL/GenBank/DDBJ databases">
        <title>WGS assembly of Saponaria officinalis var. Norfolk2.</title>
        <authorList>
            <person name="Jenkins J."/>
            <person name="Shu S."/>
            <person name="Grimwood J."/>
            <person name="Barry K."/>
            <person name="Goodstein D."/>
            <person name="Schmutz J."/>
            <person name="Leebens-Mack J."/>
            <person name="Osbourn A."/>
        </authorList>
    </citation>
    <scope>NUCLEOTIDE SEQUENCE [LARGE SCALE GENOMIC DNA]</scope>
    <source>
        <strain evidence="2">JIC</strain>
    </source>
</reference>
<dbReference type="Proteomes" id="UP001443914">
    <property type="component" value="Unassembled WGS sequence"/>
</dbReference>
<dbReference type="EMBL" id="JBDFQZ010000010">
    <property type="protein sequence ID" value="KAK9683960.1"/>
    <property type="molecule type" value="Genomic_DNA"/>
</dbReference>